<evidence type="ECO:0000313" key="3">
    <source>
        <dbReference type="Proteomes" id="UP000526501"/>
    </source>
</evidence>
<feature type="domain" description="Fungal lipase-type" evidence="1">
    <location>
        <begin position="100"/>
        <end position="227"/>
    </location>
</feature>
<dbReference type="Gene3D" id="3.40.50.1820">
    <property type="entry name" value="alpha/beta hydrolase"/>
    <property type="match status" value="1"/>
</dbReference>
<dbReference type="GO" id="GO:0006629">
    <property type="term" value="P:lipid metabolic process"/>
    <property type="evidence" value="ECO:0007669"/>
    <property type="project" value="InterPro"/>
</dbReference>
<keyword evidence="3" id="KW-1185">Reference proteome</keyword>
<protein>
    <submittedName>
        <fullName evidence="2">Lipase family protein</fullName>
    </submittedName>
</protein>
<dbReference type="PANTHER" id="PTHR45856">
    <property type="entry name" value="ALPHA/BETA-HYDROLASES SUPERFAMILY PROTEIN"/>
    <property type="match status" value="1"/>
</dbReference>
<dbReference type="InterPro" id="IPR051218">
    <property type="entry name" value="Sec_MonoDiacylglyc_Lipase"/>
</dbReference>
<proteinExistence type="predicted"/>
<reference evidence="2 3" key="1">
    <citation type="submission" date="2020-07" db="EMBL/GenBank/DDBJ databases">
        <authorList>
            <person name="Feng X."/>
        </authorList>
    </citation>
    <scope>NUCLEOTIDE SEQUENCE [LARGE SCALE GENOMIC DNA]</scope>
    <source>
        <strain evidence="2 3">JCM23202</strain>
    </source>
</reference>
<evidence type="ECO:0000259" key="1">
    <source>
        <dbReference type="Pfam" id="PF01764"/>
    </source>
</evidence>
<dbReference type="PANTHER" id="PTHR45856:SF24">
    <property type="entry name" value="FUNGAL LIPASE-LIKE DOMAIN-CONTAINING PROTEIN"/>
    <property type="match status" value="1"/>
</dbReference>
<comment type="caution">
    <text evidence="2">The sequence shown here is derived from an EMBL/GenBank/DDBJ whole genome shotgun (WGS) entry which is preliminary data.</text>
</comment>
<gene>
    <name evidence="2" type="ORF">H5P27_04665</name>
</gene>
<organism evidence="2 3">
    <name type="scientific">Pelagicoccus albus</name>
    <dbReference type="NCBI Taxonomy" id="415222"/>
    <lineage>
        <taxon>Bacteria</taxon>
        <taxon>Pseudomonadati</taxon>
        <taxon>Verrucomicrobiota</taxon>
        <taxon>Opitutia</taxon>
        <taxon>Puniceicoccales</taxon>
        <taxon>Pelagicoccaceae</taxon>
        <taxon>Pelagicoccus</taxon>
    </lineage>
</organism>
<dbReference type="InterPro" id="IPR029058">
    <property type="entry name" value="AB_hydrolase_fold"/>
</dbReference>
<dbReference type="InterPro" id="IPR002921">
    <property type="entry name" value="Fungal_lipase-type"/>
</dbReference>
<dbReference type="EMBL" id="JACHVC010000006">
    <property type="protein sequence ID" value="MBC2605332.1"/>
    <property type="molecule type" value="Genomic_DNA"/>
</dbReference>
<evidence type="ECO:0000313" key="2">
    <source>
        <dbReference type="EMBL" id="MBC2605332.1"/>
    </source>
</evidence>
<dbReference type="AlphaFoldDB" id="A0A7X1E912"/>
<dbReference type="Pfam" id="PF01764">
    <property type="entry name" value="Lipase_3"/>
    <property type="match status" value="1"/>
</dbReference>
<dbReference type="RefSeq" id="WP_185659214.1">
    <property type="nucleotide sequence ID" value="NZ_CAWPOO010000006.1"/>
</dbReference>
<dbReference type="Proteomes" id="UP000526501">
    <property type="component" value="Unassembled WGS sequence"/>
</dbReference>
<sequence length="313" mass="35102">MLIAAIAEAESEEGPFSHAALFAPNRDFPYFELVSTLETTSPTVYSPQNAAVFSQFCLLSYVDDQTFLQEKIALAGFESPSFFDIDGTFAIVAENEESIVVVFRGTESGDKQDYLSDSKIQHRNCGPDGKAHAGFMDALACIEDELRSNLESRLQENPDKKVWLTGHSLGAALATLFAIRNPEFVSAIYTIGSPRLVNRSLAQKCHQQLPLFRIVNDNDIVTRVPMRPFYRHIGPTYFITSKGDLLIDPPKTRIWRERLEGHGAFTESLFERWSAKDFSAIPSDYFVDHSPRLYTELLISQTISSSSTEPQED</sequence>
<dbReference type="CDD" id="cd00519">
    <property type="entry name" value="Lipase_3"/>
    <property type="match status" value="1"/>
</dbReference>
<dbReference type="SUPFAM" id="SSF53474">
    <property type="entry name" value="alpha/beta-Hydrolases"/>
    <property type="match status" value="1"/>
</dbReference>
<name>A0A7X1E912_9BACT</name>
<accession>A0A7X1E912</accession>